<keyword evidence="6" id="KW-0862">Zinc</keyword>
<dbReference type="InterPro" id="IPR055499">
    <property type="entry name" value="DUF7071"/>
</dbReference>
<dbReference type="SUPFAM" id="SSF46942">
    <property type="entry name" value="Elongation factor TFIIS domain 2"/>
    <property type="match status" value="1"/>
</dbReference>
<dbReference type="PROSITE" id="PS51321">
    <property type="entry name" value="TFIIS_CENTRAL"/>
    <property type="match status" value="1"/>
</dbReference>
<dbReference type="GO" id="GO:0031564">
    <property type="term" value="P:transcription antitermination"/>
    <property type="evidence" value="ECO:0007669"/>
    <property type="project" value="TreeGrafter"/>
</dbReference>
<name>A0A6A6D0B2_ZASCE</name>
<feature type="compositionally biased region" description="Pro residues" evidence="8">
    <location>
        <begin position="161"/>
        <end position="172"/>
    </location>
</feature>
<evidence type="ECO:0000256" key="3">
    <source>
        <dbReference type="ARBA" id="ARBA00021616"/>
    </source>
</evidence>
<dbReference type="RefSeq" id="XP_033672408.1">
    <property type="nucleotide sequence ID" value="XM_033804585.1"/>
</dbReference>
<dbReference type="GO" id="GO:0006368">
    <property type="term" value="P:transcription elongation by RNA polymerase II"/>
    <property type="evidence" value="ECO:0007669"/>
    <property type="project" value="TreeGrafter"/>
</dbReference>
<dbReference type="Gene3D" id="1.10.472.30">
    <property type="entry name" value="Transcription elongation factor S-II, central domain"/>
    <property type="match status" value="1"/>
</dbReference>
<dbReference type="AlphaFoldDB" id="A0A6A6D0B2"/>
<organism evidence="11 12">
    <name type="scientific">Zasmidium cellare ATCC 36951</name>
    <dbReference type="NCBI Taxonomy" id="1080233"/>
    <lineage>
        <taxon>Eukaryota</taxon>
        <taxon>Fungi</taxon>
        <taxon>Dikarya</taxon>
        <taxon>Ascomycota</taxon>
        <taxon>Pezizomycotina</taxon>
        <taxon>Dothideomycetes</taxon>
        <taxon>Dothideomycetidae</taxon>
        <taxon>Mycosphaerellales</taxon>
        <taxon>Mycosphaerellaceae</taxon>
        <taxon>Zasmidium</taxon>
    </lineage>
</organism>
<sequence>MSEEPRRSGRATKGQHKNASSSPAPNPKPARAAPKSKPPKKSTEPEPQDDEEEEVIRCICGNSNPKDKRAFIGCDACTVWQHNVCMGIPDEEEDVPDHYFCEECRPEEHEETIQALQRGEKIWETRNKLYQNEKKMSKSRKSKGKQGEEYRPAWLKKDIAPQPPADPEPTPAPATNGKQEANNKRKREEEPAPEPAPAPKPVPEEKPARAGRQDKRRKSSPAESKVVMDTETALVPIAQLPKERQSVAQALSKIVTGDLQQRVKSGFKLPANQTPASLGEHYGARIEYALHMNHGSKEPSYKQQFMALNANLKKNSILVERLLNGSVTADELSTMSSSDMASEELQKERAAMKEALDRQAIAVEEEGPRYKQDHKGFHEIEMEGQQSNEAPADPEPVPEPSVARKESTQGGSPVANHQPPLAIDTSQQADPGVERRHSSQQQFDMNNIWAKTANSPTGTAPRPAATHVRRPSAPVPVQPNGARDDPDIDRMLDDNDESYSPADATGTDAIVWRGKLVQASEDEMTVNARYVAGRNLSSTSHTLLPETLSIDGRLAVNKAEDYLCGLRWSNSSDVSVLALTPYDNLEPFNNIFQYFHSRERYAVVEKSKPRFVKDFYIIPVEAGRELPAHIKMLEDCNIKTPIEERMLLATIVVARAPDDPPVAADATPSQQPANGHLPPHVRQSIGGPAGSPITAQTPSFSPSNNGPPQTGYGAPNPGGLPPNPYTAQAPPPPQQSPYPAQPGQGLPPNPLVNEILGPLHNCPTAQVILSQAPNIDRDRLQNLKKILEEEPVTMTDFDALVAKLYSIPK</sequence>
<dbReference type="GO" id="GO:0005634">
    <property type="term" value="C:nucleus"/>
    <property type="evidence" value="ECO:0007669"/>
    <property type="project" value="TreeGrafter"/>
</dbReference>
<evidence type="ECO:0000256" key="8">
    <source>
        <dbReference type="SAM" id="MobiDB-lite"/>
    </source>
</evidence>
<feature type="compositionally biased region" description="Basic and acidic residues" evidence="8">
    <location>
        <begin position="181"/>
        <end position="190"/>
    </location>
</feature>
<dbReference type="InterPro" id="IPR036575">
    <property type="entry name" value="TFIIS_cen_dom_sf"/>
</dbReference>
<feature type="domain" description="PHD-type" evidence="9">
    <location>
        <begin position="55"/>
        <end position="107"/>
    </location>
</feature>
<dbReference type="SUPFAM" id="SSF57903">
    <property type="entry name" value="FYVE/PHD zinc finger"/>
    <property type="match status" value="1"/>
</dbReference>
<protein>
    <recommendedName>
        <fullName evidence="3">Transcription factor BYE1</fullName>
    </recommendedName>
</protein>
<comment type="function">
    <text evidence="1">Negative regulator of transcription elongation.</text>
</comment>
<dbReference type="SMART" id="SM00510">
    <property type="entry name" value="TFS2M"/>
    <property type="match status" value="1"/>
</dbReference>
<evidence type="ECO:0000256" key="5">
    <source>
        <dbReference type="ARBA" id="ARBA00022771"/>
    </source>
</evidence>
<accession>A0A6A6D0B2</accession>
<dbReference type="InterPro" id="IPR012921">
    <property type="entry name" value="SPOC_C"/>
</dbReference>
<feature type="compositionally biased region" description="Basic and acidic residues" evidence="8">
    <location>
        <begin position="202"/>
        <end position="213"/>
    </location>
</feature>
<dbReference type="InterPro" id="IPR019786">
    <property type="entry name" value="Zinc_finger_PHD-type_CS"/>
</dbReference>
<proteinExistence type="inferred from homology"/>
<dbReference type="PROSITE" id="PS50016">
    <property type="entry name" value="ZF_PHD_2"/>
    <property type="match status" value="1"/>
</dbReference>
<feature type="compositionally biased region" description="Polar residues" evidence="8">
    <location>
        <begin position="693"/>
        <end position="708"/>
    </location>
</feature>
<dbReference type="InterPro" id="IPR011011">
    <property type="entry name" value="Znf_FYVE_PHD"/>
</dbReference>
<feature type="region of interest" description="Disordered" evidence="8">
    <location>
        <begin position="384"/>
        <end position="505"/>
    </location>
</feature>
<feature type="region of interest" description="Disordered" evidence="8">
    <location>
        <begin position="659"/>
        <end position="752"/>
    </location>
</feature>
<dbReference type="InterPro" id="IPR013083">
    <property type="entry name" value="Znf_RING/FYVE/PHD"/>
</dbReference>
<feature type="compositionally biased region" description="Low complexity" evidence="8">
    <location>
        <begin position="17"/>
        <end position="35"/>
    </location>
</feature>
<feature type="compositionally biased region" description="Pro residues" evidence="8">
    <location>
        <begin position="718"/>
        <end position="750"/>
    </location>
</feature>
<evidence type="ECO:0000313" key="12">
    <source>
        <dbReference type="Proteomes" id="UP000799537"/>
    </source>
</evidence>
<dbReference type="PANTHER" id="PTHR11477">
    <property type="entry name" value="TRANSCRIPTION FACTOR S-II ZINC FINGER DOMAIN-CONTAINING PROTEIN"/>
    <property type="match status" value="1"/>
</dbReference>
<dbReference type="OrthoDB" id="79252at2759"/>
<evidence type="ECO:0000259" key="10">
    <source>
        <dbReference type="PROSITE" id="PS51321"/>
    </source>
</evidence>
<evidence type="ECO:0000256" key="6">
    <source>
        <dbReference type="ARBA" id="ARBA00022833"/>
    </source>
</evidence>
<comment type="similarity">
    <text evidence="2">Belongs to the BYE1 family.</text>
</comment>
<keyword evidence="12" id="KW-1185">Reference proteome</keyword>
<evidence type="ECO:0000259" key="9">
    <source>
        <dbReference type="PROSITE" id="PS50016"/>
    </source>
</evidence>
<dbReference type="GO" id="GO:0006362">
    <property type="term" value="P:transcription elongation by RNA polymerase I"/>
    <property type="evidence" value="ECO:0007669"/>
    <property type="project" value="TreeGrafter"/>
</dbReference>
<dbReference type="Pfam" id="PF23257">
    <property type="entry name" value="DUF7071"/>
    <property type="match status" value="1"/>
</dbReference>
<keyword evidence="4" id="KW-0479">Metal-binding</keyword>
<dbReference type="InterPro" id="IPR001965">
    <property type="entry name" value="Znf_PHD"/>
</dbReference>
<evidence type="ECO:0000256" key="4">
    <source>
        <dbReference type="ARBA" id="ARBA00022723"/>
    </source>
</evidence>
<dbReference type="GO" id="GO:0001139">
    <property type="term" value="F:RNA polymerase II complex recruiting activity"/>
    <property type="evidence" value="ECO:0007669"/>
    <property type="project" value="TreeGrafter"/>
</dbReference>
<dbReference type="PANTHER" id="PTHR11477:SF11">
    <property type="entry name" value="TRANSCRIPTION FACTOR BYE1"/>
    <property type="match status" value="1"/>
</dbReference>
<dbReference type="GO" id="GO:0031440">
    <property type="term" value="P:regulation of mRNA 3'-end processing"/>
    <property type="evidence" value="ECO:0007669"/>
    <property type="project" value="TreeGrafter"/>
</dbReference>
<dbReference type="Proteomes" id="UP000799537">
    <property type="component" value="Unassembled WGS sequence"/>
</dbReference>
<dbReference type="PROSITE" id="PS01359">
    <property type="entry name" value="ZF_PHD_1"/>
    <property type="match status" value="1"/>
</dbReference>
<feature type="region of interest" description="Disordered" evidence="8">
    <location>
        <begin position="129"/>
        <end position="227"/>
    </location>
</feature>
<dbReference type="Pfam" id="PF07500">
    <property type="entry name" value="TFIIS_M"/>
    <property type="match status" value="1"/>
</dbReference>
<feature type="compositionally biased region" description="Basic and acidic residues" evidence="8">
    <location>
        <begin position="145"/>
        <end position="159"/>
    </location>
</feature>
<evidence type="ECO:0000256" key="1">
    <source>
        <dbReference type="ARBA" id="ARBA00002311"/>
    </source>
</evidence>
<dbReference type="InterPro" id="IPR003618">
    <property type="entry name" value="TFIIS_cen_dom"/>
</dbReference>
<dbReference type="Pfam" id="PF20826">
    <property type="entry name" value="PHD_5"/>
    <property type="match status" value="1"/>
</dbReference>
<dbReference type="SMART" id="SM00249">
    <property type="entry name" value="PHD"/>
    <property type="match status" value="1"/>
</dbReference>
<feature type="domain" description="TFIIS central" evidence="10">
    <location>
        <begin position="243"/>
        <end position="368"/>
    </location>
</feature>
<dbReference type="GeneID" id="54557857"/>
<dbReference type="GO" id="GO:0008270">
    <property type="term" value="F:zinc ion binding"/>
    <property type="evidence" value="ECO:0007669"/>
    <property type="project" value="UniProtKB-KW"/>
</dbReference>
<keyword evidence="5 7" id="KW-0863">Zinc-finger</keyword>
<dbReference type="InterPro" id="IPR019787">
    <property type="entry name" value="Znf_PHD-finger"/>
</dbReference>
<dbReference type="Pfam" id="PF07744">
    <property type="entry name" value="SPOC"/>
    <property type="match status" value="1"/>
</dbReference>
<dbReference type="Gene3D" id="3.30.40.10">
    <property type="entry name" value="Zinc/RING finger domain, C3HC4 (zinc finger)"/>
    <property type="match status" value="1"/>
</dbReference>
<evidence type="ECO:0000256" key="7">
    <source>
        <dbReference type="PROSITE-ProRule" id="PRU00146"/>
    </source>
</evidence>
<reference evidence="11" key="1">
    <citation type="journal article" date="2020" name="Stud. Mycol.">
        <title>101 Dothideomycetes genomes: a test case for predicting lifestyles and emergence of pathogens.</title>
        <authorList>
            <person name="Haridas S."/>
            <person name="Albert R."/>
            <person name="Binder M."/>
            <person name="Bloem J."/>
            <person name="Labutti K."/>
            <person name="Salamov A."/>
            <person name="Andreopoulos B."/>
            <person name="Baker S."/>
            <person name="Barry K."/>
            <person name="Bills G."/>
            <person name="Bluhm B."/>
            <person name="Cannon C."/>
            <person name="Castanera R."/>
            <person name="Culley D."/>
            <person name="Daum C."/>
            <person name="Ezra D."/>
            <person name="Gonzalez J."/>
            <person name="Henrissat B."/>
            <person name="Kuo A."/>
            <person name="Liang C."/>
            <person name="Lipzen A."/>
            <person name="Lutzoni F."/>
            <person name="Magnuson J."/>
            <person name="Mondo S."/>
            <person name="Nolan M."/>
            <person name="Ohm R."/>
            <person name="Pangilinan J."/>
            <person name="Park H.-J."/>
            <person name="Ramirez L."/>
            <person name="Alfaro M."/>
            <person name="Sun H."/>
            <person name="Tritt A."/>
            <person name="Yoshinaga Y."/>
            <person name="Zwiers L.-H."/>
            <person name="Turgeon B."/>
            <person name="Goodwin S."/>
            <person name="Spatafora J."/>
            <person name="Crous P."/>
            <person name="Grigoriev I."/>
        </authorList>
    </citation>
    <scope>NUCLEOTIDE SEQUENCE</scope>
    <source>
        <strain evidence="11">ATCC 36951</strain>
    </source>
</reference>
<dbReference type="GO" id="GO:0000977">
    <property type="term" value="F:RNA polymerase II transcription regulatory region sequence-specific DNA binding"/>
    <property type="evidence" value="ECO:0007669"/>
    <property type="project" value="TreeGrafter"/>
</dbReference>
<evidence type="ECO:0000256" key="2">
    <source>
        <dbReference type="ARBA" id="ARBA00011050"/>
    </source>
</evidence>
<gene>
    <name evidence="11" type="ORF">M409DRAFT_18632</name>
</gene>
<evidence type="ECO:0000313" key="11">
    <source>
        <dbReference type="EMBL" id="KAF2171519.1"/>
    </source>
</evidence>
<dbReference type="CDD" id="cd21538">
    <property type="entry name" value="SPOC_TFIIS"/>
    <property type="match status" value="1"/>
</dbReference>
<dbReference type="EMBL" id="ML993583">
    <property type="protein sequence ID" value="KAF2171519.1"/>
    <property type="molecule type" value="Genomic_DNA"/>
</dbReference>
<feature type="compositionally biased region" description="Basic and acidic residues" evidence="8">
    <location>
        <begin position="482"/>
        <end position="493"/>
    </location>
</feature>
<feature type="region of interest" description="Disordered" evidence="8">
    <location>
        <begin position="1"/>
        <end position="54"/>
    </location>
</feature>